<name>A0A1I3ERQ8_9GAMM</name>
<keyword evidence="1" id="KW-0812">Transmembrane</keyword>
<evidence type="ECO:0000313" key="3">
    <source>
        <dbReference type="Proteomes" id="UP000199040"/>
    </source>
</evidence>
<reference evidence="2 3" key="1">
    <citation type="submission" date="2016-10" db="EMBL/GenBank/DDBJ databases">
        <authorList>
            <person name="de Groot N.N."/>
        </authorList>
    </citation>
    <scope>NUCLEOTIDE SEQUENCE [LARGE SCALE GENOMIC DNA]</scope>
    <source>
        <strain evidence="2 3">CGMCC 1.6848</strain>
    </source>
</reference>
<keyword evidence="1" id="KW-1133">Transmembrane helix</keyword>
<keyword evidence="1" id="KW-0472">Membrane</keyword>
<keyword evidence="3" id="KW-1185">Reference proteome</keyword>
<sequence length="40" mass="4497">MSPFGWIVAAFAVFMAGVCFFTFVQIERSKHHHHQNGSSS</sequence>
<dbReference type="STRING" id="442341.SAMN04487959_114138"/>
<dbReference type="EMBL" id="FOPY01000014">
    <property type="protein sequence ID" value="SFI01657.1"/>
    <property type="molecule type" value="Genomic_DNA"/>
</dbReference>
<feature type="transmembrane region" description="Helical" evidence="1">
    <location>
        <begin position="6"/>
        <end position="24"/>
    </location>
</feature>
<evidence type="ECO:0000256" key="1">
    <source>
        <dbReference type="SAM" id="Phobius"/>
    </source>
</evidence>
<accession>A0A1I3ERQ8</accession>
<gene>
    <name evidence="2" type="ORF">SAMN04487959_114138</name>
</gene>
<protein>
    <submittedName>
        <fullName evidence="2">Uncharacterized protein</fullName>
    </submittedName>
</protein>
<dbReference type="Proteomes" id="UP000199040">
    <property type="component" value="Unassembled WGS sequence"/>
</dbReference>
<evidence type="ECO:0000313" key="2">
    <source>
        <dbReference type="EMBL" id="SFI01657.1"/>
    </source>
</evidence>
<dbReference type="AlphaFoldDB" id="A0A1I3ERQ8"/>
<proteinExistence type="predicted"/>
<organism evidence="2 3">
    <name type="scientific">Modicisalibacter xianhensis</name>
    <dbReference type="NCBI Taxonomy" id="442341"/>
    <lineage>
        <taxon>Bacteria</taxon>
        <taxon>Pseudomonadati</taxon>
        <taxon>Pseudomonadota</taxon>
        <taxon>Gammaproteobacteria</taxon>
        <taxon>Oceanospirillales</taxon>
        <taxon>Halomonadaceae</taxon>
        <taxon>Modicisalibacter</taxon>
    </lineage>
</organism>